<reference evidence="3" key="1">
    <citation type="journal article" date="2019" name="Int. J. Syst. Evol. Microbiol.">
        <title>The Global Catalogue of Microorganisms (GCM) 10K type strain sequencing project: providing services to taxonomists for standard genome sequencing and annotation.</title>
        <authorList>
            <consortium name="The Broad Institute Genomics Platform"/>
            <consortium name="The Broad Institute Genome Sequencing Center for Infectious Disease"/>
            <person name="Wu L."/>
            <person name="Ma J."/>
        </authorList>
    </citation>
    <scope>NUCLEOTIDE SEQUENCE [LARGE SCALE GENOMIC DNA]</scope>
    <source>
        <strain evidence="3">CGMCC 1.12990</strain>
    </source>
</reference>
<proteinExistence type="predicted"/>
<gene>
    <name evidence="2" type="ORF">GCM10011378_06630</name>
</gene>
<organism evidence="2 3">
    <name type="scientific">Hymenobacter glacieicola</name>
    <dbReference type="NCBI Taxonomy" id="1562124"/>
    <lineage>
        <taxon>Bacteria</taxon>
        <taxon>Pseudomonadati</taxon>
        <taxon>Bacteroidota</taxon>
        <taxon>Cytophagia</taxon>
        <taxon>Cytophagales</taxon>
        <taxon>Hymenobacteraceae</taxon>
        <taxon>Hymenobacter</taxon>
    </lineage>
</organism>
<name>A0ABQ1WIX4_9BACT</name>
<protein>
    <recommendedName>
        <fullName evidence="1">DUF6438 domain-containing protein</fullName>
    </recommendedName>
</protein>
<dbReference type="EMBL" id="BMGS01000002">
    <property type="protein sequence ID" value="GGG32893.1"/>
    <property type="molecule type" value="Genomic_DNA"/>
</dbReference>
<comment type="caution">
    <text evidence="2">The sequence shown here is derived from an EMBL/GenBank/DDBJ whole genome shotgun (WGS) entry which is preliminary data.</text>
</comment>
<sequence>MHADRKLEYQVGCTTGSEYYFVNLERGKFQSELDSVQLEQIQQLFQWVKPEKLASAYAVNWTDAAMVWLGAEYGDSKVLRIKDYGGRAT</sequence>
<dbReference type="Proteomes" id="UP000601361">
    <property type="component" value="Unassembled WGS sequence"/>
</dbReference>
<accession>A0ABQ1WIX4</accession>
<evidence type="ECO:0000313" key="2">
    <source>
        <dbReference type="EMBL" id="GGG32893.1"/>
    </source>
</evidence>
<keyword evidence="3" id="KW-1185">Reference proteome</keyword>
<feature type="domain" description="DUF6438" evidence="1">
    <location>
        <begin position="23"/>
        <end position="86"/>
    </location>
</feature>
<evidence type="ECO:0000259" key="1">
    <source>
        <dbReference type="Pfam" id="PF20033"/>
    </source>
</evidence>
<dbReference type="InterPro" id="IPR045497">
    <property type="entry name" value="DUF6438"/>
</dbReference>
<dbReference type="Pfam" id="PF20033">
    <property type="entry name" value="DUF6438"/>
    <property type="match status" value="1"/>
</dbReference>
<evidence type="ECO:0000313" key="3">
    <source>
        <dbReference type="Proteomes" id="UP000601361"/>
    </source>
</evidence>